<name>A0A5N6PCB1_9ASTR</name>
<dbReference type="EMBL" id="SZYD01000005">
    <property type="protein sequence ID" value="KAD6119369.1"/>
    <property type="molecule type" value="Genomic_DNA"/>
</dbReference>
<comment type="caution">
    <text evidence="1">The sequence shown here is derived from an EMBL/GenBank/DDBJ whole genome shotgun (WGS) entry which is preliminary data.</text>
</comment>
<reference evidence="1 2" key="1">
    <citation type="submission" date="2019-05" db="EMBL/GenBank/DDBJ databases">
        <title>Mikania micrantha, genome provides insights into the molecular mechanism of rapid growth.</title>
        <authorList>
            <person name="Liu B."/>
        </authorList>
    </citation>
    <scope>NUCLEOTIDE SEQUENCE [LARGE SCALE GENOMIC DNA]</scope>
    <source>
        <strain evidence="1">NLD-2019</strain>
        <tissue evidence="1">Leaf</tissue>
    </source>
</reference>
<proteinExistence type="predicted"/>
<keyword evidence="2" id="KW-1185">Reference proteome</keyword>
<accession>A0A5N6PCB1</accession>
<evidence type="ECO:0000313" key="1">
    <source>
        <dbReference type="EMBL" id="KAD6119369.1"/>
    </source>
</evidence>
<sequence length="125" mass="13112">MPTFGVLVSQHTSLVRFNWASPNCADTLEVNFHIAGTAEAGFKHAGTEVKGTGVVSKATSADSKTAVAEMGSSKTAVDILELAVAVLDAEMVSSRAAVEKEVADVESSSEDDDLIIIANEDVKDW</sequence>
<evidence type="ECO:0000313" key="2">
    <source>
        <dbReference type="Proteomes" id="UP000326396"/>
    </source>
</evidence>
<dbReference type="Proteomes" id="UP000326396">
    <property type="component" value="Linkage Group LG13"/>
</dbReference>
<gene>
    <name evidence="1" type="ORF">E3N88_10640</name>
</gene>
<protein>
    <submittedName>
        <fullName evidence="1">Uncharacterized protein</fullName>
    </submittedName>
</protein>
<organism evidence="1 2">
    <name type="scientific">Mikania micrantha</name>
    <name type="common">bitter vine</name>
    <dbReference type="NCBI Taxonomy" id="192012"/>
    <lineage>
        <taxon>Eukaryota</taxon>
        <taxon>Viridiplantae</taxon>
        <taxon>Streptophyta</taxon>
        <taxon>Embryophyta</taxon>
        <taxon>Tracheophyta</taxon>
        <taxon>Spermatophyta</taxon>
        <taxon>Magnoliopsida</taxon>
        <taxon>eudicotyledons</taxon>
        <taxon>Gunneridae</taxon>
        <taxon>Pentapetalae</taxon>
        <taxon>asterids</taxon>
        <taxon>campanulids</taxon>
        <taxon>Asterales</taxon>
        <taxon>Asteraceae</taxon>
        <taxon>Asteroideae</taxon>
        <taxon>Heliantheae alliance</taxon>
        <taxon>Eupatorieae</taxon>
        <taxon>Mikania</taxon>
    </lineage>
</organism>
<dbReference type="AlphaFoldDB" id="A0A5N6PCB1"/>